<dbReference type="Pfam" id="PF00534">
    <property type="entry name" value="Glycos_transf_1"/>
    <property type="match status" value="1"/>
</dbReference>
<dbReference type="EC" id="2.4.-.-" evidence="3"/>
<dbReference type="Gene3D" id="3.40.50.2000">
    <property type="entry name" value="Glycogen Phosphorylase B"/>
    <property type="match status" value="2"/>
</dbReference>
<reference evidence="3 4" key="1">
    <citation type="submission" date="2022-08" db="EMBL/GenBank/DDBJ databases">
        <title>Reclassification of Massilia species as members of the genera Telluria, Duganella, Pseudoduganella, Mokoshia gen. nov. and Zemynaea gen. nov. using orthogonal and non-orthogonal genome-based approaches.</title>
        <authorList>
            <person name="Bowman J.P."/>
        </authorList>
    </citation>
    <scope>NUCLEOTIDE SEQUENCE [LARGE SCALE GENOMIC DNA]</scope>
    <source>
        <strain evidence="3 4">JCM 31606</strain>
    </source>
</reference>
<evidence type="ECO:0000313" key="3">
    <source>
        <dbReference type="EMBL" id="MCS0658156.1"/>
    </source>
</evidence>
<dbReference type="PANTHER" id="PTHR12526:SF637">
    <property type="entry name" value="GLYCOSYLTRANSFERASE EPSF-RELATED"/>
    <property type="match status" value="1"/>
</dbReference>
<protein>
    <submittedName>
        <fullName evidence="3">Glycosyltransferase</fullName>
        <ecNumber evidence="3">2.4.-.-</ecNumber>
    </submittedName>
</protein>
<dbReference type="PANTHER" id="PTHR12526">
    <property type="entry name" value="GLYCOSYLTRANSFERASE"/>
    <property type="match status" value="1"/>
</dbReference>
<comment type="caution">
    <text evidence="3">The sequence shown here is derived from an EMBL/GenBank/DDBJ whole genome shotgun (WGS) entry which is preliminary data.</text>
</comment>
<dbReference type="InterPro" id="IPR028098">
    <property type="entry name" value="Glyco_trans_4-like_N"/>
</dbReference>
<keyword evidence="3" id="KW-0328">Glycosyltransferase</keyword>
<keyword evidence="4" id="KW-1185">Reference proteome</keyword>
<sequence>MKVAQVDVVYGAGSTGKIVKAIHDHLLDVGHDSKVFYGRGPDEGEPNVSKISHDLEVFVDAGLSRLTGYTGVFSPMATNKLLASLDAFQPDVVHLHEIHGYFVNYFRLIEYLKKRNIPVVWTLHCEMAYTGRCGYAFGCDQWKTACQKCPQLNDYPRSLLFDRSAVQFERKKNLLSDMDRITFAPVSNWLHDRLTQSFLKNKQATVVHNGINTAEIFYPRDTADLVRRHQLEGRYIALSVAPDLMSERKGGSWVLEIAKRSLGKPITFVMIGVVEKLTDLPPNVIVLPPTRDQNELARYYSLADVFLLTSQSETFSLTCAESLACGTPVIGFDSGGPAEVAPRPYGYFVPFGQVEKLASLLLDGYRGELPIAGDDECVKYARSSFSNERMCEDYLNLYEESRRHV</sequence>
<dbReference type="Proteomes" id="UP001204621">
    <property type="component" value="Unassembled WGS sequence"/>
</dbReference>
<accession>A0ABT2CW11</accession>
<gene>
    <name evidence="3" type="ORF">NX778_08775</name>
</gene>
<dbReference type="Pfam" id="PF13439">
    <property type="entry name" value="Glyco_transf_4"/>
    <property type="match status" value="1"/>
</dbReference>
<evidence type="ECO:0000313" key="4">
    <source>
        <dbReference type="Proteomes" id="UP001204621"/>
    </source>
</evidence>
<keyword evidence="3" id="KW-0808">Transferase</keyword>
<feature type="domain" description="Glycosyl transferase family 1" evidence="1">
    <location>
        <begin position="247"/>
        <end position="362"/>
    </location>
</feature>
<evidence type="ECO:0000259" key="1">
    <source>
        <dbReference type="Pfam" id="PF00534"/>
    </source>
</evidence>
<dbReference type="EMBL" id="JANUGU010000002">
    <property type="protein sequence ID" value="MCS0658156.1"/>
    <property type="molecule type" value="Genomic_DNA"/>
</dbReference>
<dbReference type="InterPro" id="IPR001296">
    <property type="entry name" value="Glyco_trans_1"/>
</dbReference>
<organism evidence="3 4">
    <name type="scientific">Massilia terrae</name>
    <dbReference type="NCBI Taxonomy" id="1811224"/>
    <lineage>
        <taxon>Bacteria</taxon>
        <taxon>Pseudomonadati</taxon>
        <taxon>Pseudomonadota</taxon>
        <taxon>Betaproteobacteria</taxon>
        <taxon>Burkholderiales</taxon>
        <taxon>Oxalobacteraceae</taxon>
        <taxon>Telluria group</taxon>
        <taxon>Massilia</taxon>
    </lineage>
</organism>
<proteinExistence type="predicted"/>
<evidence type="ECO:0000259" key="2">
    <source>
        <dbReference type="Pfam" id="PF13439"/>
    </source>
</evidence>
<dbReference type="GO" id="GO:0016757">
    <property type="term" value="F:glycosyltransferase activity"/>
    <property type="evidence" value="ECO:0007669"/>
    <property type="project" value="UniProtKB-KW"/>
</dbReference>
<name>A0ABT2CW11_9BURK</name>
<feature type="domain" description="Glycosyltransferase subfamily 4-like N-terminal" evidence="2">
    <location>
        <begin position="19"/>
        <end position="214"/>
    </location>
</feature>
<dbReference type="RefSeq" id="WP_258811344.1">
    <property type="nucleotide sequence ID" value="NZ_JANUGU010000002.1"/>
</dbReference>
<dbReference type="SUPFAM" id="SSF53756">
    <property type="entry name" value="UDP-Glycosyltransferase/glycogen phosphorylase"/>
    <property type="match status" value="1"/>
</dbReference>